<dbReference type="InterPro" id="IPR036318">
    <property type="entry name" value="FAD-bd_PCMH-like_sf"/>
</dbReference>
<dbReference type="OrthoDB" id="9793944at2"/>
<dbReference type="InterPro" id="IPR051312">
    <property type="entry name" value="Diverse_Substr_Oxidored"/>
</dbReference>
<evidence type="ECO:0000313" key="6">
    <source>
        <dbReference type="Proteomes" id="UP000296468"/>
    </source>
</evidence>
<reference evidence="5 6" key="1">
    <citation type="journal article" date="2019" name="Front. Microbiol.">
        <title>In silico and Genetic Analyses of Cyclic Lipopeptide Synthetic Gene Clusters in Pseudomonas sp. 11K1.</title>
        <authorList>
            <person name="Zhao H."/>
            <person name="Liu Y.P."/>
            <person name="Zhang L.Q."/>
        </authorList>
    </citation>
    <scope>NUCLEOTIDE SEQUENCE [LARGE SCALE GENOMIC DNA]</scope>
    <source>
        <strain evidence="5 6">11K1</strain>
    </source>
</reference>
<dbReference type="GO" id="GO:0016491">
    <property type="term" value="F:oxidoreductase activity"/>
    <property type="evidence" value="ECO:0007669"/>
    <property type="project" value="UniProtKB-KW"/>
</dbReference>
<accession>A0A4P7PKS7</accession>
<evidence type="ECO:0000313" key="5">
    <source>
        <dbReference type="EMBL" id="QBZ91245.1"/>
    </source>
</evidence>
<keyword evidence="1" id="KW-0285">Flavoprotein</keyword>
<evidence type="ECO:0000259" key="4">
    <source>
        <dbReference type="PROSITE" id="PS51387"/>
    </source>
</evidence>
<dbReference type="InterPro" id="IPR016169">
    <property type="entry name" value="FAD-bd_PCMH_sub2"/>
</dbReference>
<dbReference type="Gene3D" id="3.30.43.10">
    <property type="entry name" value="Uridine Diphospho-n-acetylenolpyruvylglucosamine Reductase, domain 2"/>
    <property type="match status" value="1"/>
</dbReference>
<dbReference type="Gene3D" id="3.30.465.10">
    <property type="match status" value="1"/>
</dbReference>
<protein>
    <submittedName>
        <fullName evidence="5">Carbon monoxide dehydrogenase</fullName>
    </submittedName>
</protein>
<dbReference type="PANTHER" id="PTHR42659">
    <property type="entry name" value="XANTHINE DEHYDROGENASE SUBUNIT C-RELATED"/>
    <property type="match status" value="1"/>
</dbReference>
<evidence type="ECO:0000256" key="2">
    <source>
        <dbReference type="ARBA" id="ARBA00022827"/>
    </source>
</evidence>
<dbReference type="AlphaFoldDB" id="A0A4P7PKS7"/>
<evidence type="ECO:0000256" key="3">
    <source>
        <dbReference type="ARBA" id="ARBA00023002"/>
    </source>
</evidence>
<dbReference type="GO" id="GO:0071949">
    <property type="term" value="F:FAD binding"/>
    <property type="evidence" value="ECO:0007669"/>
    <property type="project" value="InterPro"/>
</dbReference>
<dbReference type="InterPro" id="IPR002346">
    <property type="entry name" value="Mopterin_DH_FAD-bd"/>
</dbReference>
<dbReference type="EMBL" id="CP035088">
    <property type="protein sequence ID" value="QBZ91245.1"/>
    <property type="molecule type" value="Genomic_DNA"/>
</dbReference>
<feature type="domain" description="FAD-binding PCMH-type" evidence="4">
    <location>
        <begin position="1"/>
        <end position="177"/>
    </location>
</feature>
<sequence>MRPAVFVYEKANSIAEAIKYLSASGGLAKPIAGGQSLVPMMNLRLARPNALVSLRKLPELLSVVESKTSIHVGAATTHADIEDCKIKDVTCGYLPYVAKGIAYRAIRNRGTVGGSLCHADPAADWLSSLSALGARCHVEGISGKREIPIENFMIAPFVSALGVDEILVSVELPCLSVEARWAYVKFCHKAGEFAKSICAIVVDPSNKIYRIFIGGTDGPPLFLREASSALATEDYTEILSIAQREIRASLPDAQPDSLSFHLTMIERALARLEAFSR</sequence>
<evidence type="ECO:0000256" key="1">
    <source>
        <dbReference type="ARBA" id="ARBA00022630"/>
    </source>
</evidence>
<dbReference type="InterPro" id="IPR016167">
    <property type="entry name" value="FAD-bd_PCMH_sub1"/>
</dbReference>
<name>A0A4P7PKS7_9PSED</name>
<dbReference type="InterPro" id="IPR016166">
    <property type="entry name" value="FAD-bd_PCMH"/>
</dbReference>
<keyword evidence="2" id="KW-0274">FAD</keyword>
<dbReference type="PANTHER" id="PTHR42659:SF2">
    <property type="entry name" value="XANTHINE DEHYDROGENASE SUBUNIT C-RELATED"/>
    <property type="match status" value="1"/>
</dbReference>
<dbReference type="RefSeq" id="WP_080956996.1">
    <property type="nucleotide sequence ID" value="NZ_CP035088.1"/>
</dbReference>
<gene>
    <name evidence="5" type="ORF">EPZ47_21935</name>
</gene>
<dbReference type="PROSITE" id="PS51387">
    <property type="entry name" value="FAD_PCMH"/>
    <property type="match status" value="1"/>
</dbReference>
<dbReference type="Pfam" id="PF00941">
    <property type="entry name" value="FAD_binding_5"/>
    <property type="match status" value="1"/>
</dbReference>
<proteinExistence type="predicted"/>
<keyword evidence="3" id="KW-0560">Oxidoreductase</keyword>
<organism evidence="5 6">
    <name type="scientific">Pseudomonas viciae</name>
    <dbReference type="NCBI Taxonomy" id="2505979"/>
    <lineage>
        <taxon>Bacteria</taxon>
        <taxon>Pseudomonadati</taxon>
        <taxon>Pseudomonadota</taxon>
        <taxon>Gammaproteobacteria</taxon>
        <taxon>Pseudomonadales</taxon>
        <taxon>Pseudomonadaceae</taxon>
        <taxon>Pseudomonas</taxon>
    </lineage>
</organism>
<dbReference type="Proteomes" id="UP000296468">
    <property type="component" value="Chromosome"/>
</dbReference>
<dbReference type="KEGG" id="pvk:EPZ47_21935"/>
<dbReference type="SUPFAM" id="SSF56176">
    <property type="entry name" value="FAD-binding/transporter-associated domain-like"/>
    <property type="match status" value="1"/>
</dbReference>